<protein>
    <submittedName>
        <fullName evidence="3">Uncharacterized protein</fullName>
    </submittedName>
</protein>
<evidence type="ECO:0000256" key="2">
    <source>
        <dbReference type="SAM" id="MobiDB-lite"/>
    </source>
</evidence>
<evidence type="ECO:0000256" key="1">
    <source>
        <dbReference type="SAM" id="Coils"/>
    </source>
</evidence>
<sequence>MTAIKQSVRKSESPVHFIDWSGFKSALELARTEYLQEKADYTALKDTLEAAKQQFLQKEADVDDFYHDTINTLEGALHEDRDVLLKIMPWRERKQASGEEQKEIEERTKPVKEYDL</sequence>
<accession>A0A450XAT9</accession>
<feature type="coiled-coil region" evidence="1">
    <location>
        <begin position="34"/>
        <end position="61"/>
    </location>
</feature>
<proteinExistence type="predicted"/>
<reference evidence="3" key="1">
    <citation type="submission" date="2019-02" db="EMBL/GenBank/DDBJ databases">
        <authorList>
            <person name="Gruber-Vodicka R. H."/>
            <person name="Seah K. B. B."/>
        </authorList>
    </citation>
    <scope>NUCLEOTIDE SEQUENCE</scope>
    <source>
        <strain evidence="3">BECK_S312</strain>
    </source>
</reference>
<dbReference type="EMBL" id="CAADFM010000529">
    <property type="protein sequence ID" value="VFK26442.1"/>
    <property type="molecule type" value="Genomic_DNA"/>
</dbReference>
<dbReference type="AlphaFoldDB" id="A0A450XAT9"/>
<gene>
    <name evidence="3" type="ORF">BECKLPF1236A_GA0070988_105292</name>
</gene>
<organism evidence="3">
    <name type="scientific">Candidatus Kentrum sp. LPFa</name>
    <dbReference type="NCBI Taxonomy" id="2126335"/>
    <lineage>
        <taxon>Bacteria</taxon>
        <taxon>Pseudomonadati</taxon>
        <taxon>Pseudomonadota</taxon>
        <taxon>Gammaproteobacteria</taxon>
        <taxon>Candidatus Kentrum</taxon>
    </lineage>
</organism>
<evidence type="ECO:0000313" key="3">
    <source>
        <dbReference type="EMBL" id="VFK26442.1"/>
    </source>
</evidence>
<name>A0A450XAT9_9GAMM</name>
<keyword evidence="1" id="KW-0175">Coiled coil</keyword>
<feature type="region of interest" description="Disordered" evidence="2">
    <location>
        <begin position="94"/>
        <end position="116"/>
    </location>
</feature>